<dbReference type="AlphaFoldDB" id="A0A9D4G931"/>
<reference evidence="2" key="2">
    <citation type="submission" date="2020-11" db="EMBL/GenBank/DDBJ databases">
        <authorList>
            <person name="McCartney M.A."/>
            <person name="Auch B."/>
            <person name="Kono T."/>
            <person name="Mallez S."/>
            <person name="Becker A."/>
            <person name="Gohl D.M."/>
            <person name="Silverstein K.A.T."/>
            <person name="Koren S."/>
            <person name="Bechman K.B."/>
            <person name="Herman A."/>
            <person name="Abrahante J.E."/>
            <person name="Garbe J."/>
        </authorList>
    </citation>
    <scope>NUCLEOTIDE SEQUENCE</scope>
    <source>
        <strain evidence="2">Duluth1</strain>
        <tissue evidence="2">Whole animal</tissue>
    </source>
</reference>
<protein>
    <submittedName>
        <fullName evidence="2">Uncharacterized protein</fullName>
    </submittedName>
</protein>
<dbReference type="Proteomes" id="UP000828390">
    <property type="component" value="Unassembled WGS sequence"/>
</dbReference>
<reference evidence="2" key="1">
    <citation type="journal article" date="2019" name="bioRxiv">
        <title>The Genome of the Zebra Mussel, Dreissena polymorpha: A Resource for Invasive Species Research.</title>
        <authorList>
            <person name="McCartney M.A."/>
            <person name="Auch B."/>
            <person name="Kono T."/>
            <person name="Mallez S."/>
            <person name="Zhang Y."/>
            <person name="Obille A."/>
            <person name="Becker A."/>
            <person name="Abrahante J.E."/>
            <person name="Garbe J."/>
            <person name="Badalamenti J.P."/>
            <person name="Herman A."/>
            <person name="Mangelson H."/>
            <person name="Liachko I."/>
            <person name="Sullivan S."/>
            <person name="Sone E.D."/>
            <person name="Koren S."/>
            <person name="Silverstein K.A.T."/>
            <person name="Beckman K.B."/>
            <person name="Gohl D.M."/>
        </authorList>
    </citation>
    <scope>NUCLEOTIDE SEQUENCE</scope>
    <source>
        <strain evidence="2">Duluth1</strain>
        <tissue evidence="2">Whole animal</tissue>
    </source>
</reference>
<evidence type="ECO:0000256" key="1">
    <source>
        <dbReference type="SAM" id="MobiDB-lite"/>
    </source>
</evidence>
<organism evidence="2 3">
    <name type="scientific">Dreissena polymorpha</name>
    <name type="common">Zebra mussel</name>
    <name type="synonym">Mytilus polymorpha</name>
    <dbReference type="NCBI Taxonomy" id="45954"/>
    <lineage>
        <taxon>Eukaryota</taxon>
        <taxon>Metazoa</taxon>
        <taxon>Spiralia</taxon>
        <taxon>Lophotrochozoa</taxon>
        <taxon>Mollusca</taxon>
        <taxon>Bivalvia</taxon>
        <taxon>Autobranchia</taxon>
        <taxon>Heteroconchia</taxon>
        <taxon>Euheterodonta</taxon>
        <taxon>Imparidentia</taxon>
        <taxon>Neoheterodontei</taxon>
        <taxon>Myida</taxon>
        <taxon>Dreissenoidea</taxon>
        <taxon>Dreissenidae</taxon>
        <taxon>Dreissena</taxon>
    </lineage>
</organism>
<feature type="compositionally biased region" description="Basic and acidic residues" evidence="1">
    <location>
        <begin position="526"/>
        <end position="550"/>
    </location>
</feature>
<feature type="region of interest" description="Disordered" evidence="1">
    <location>
        <begin position="88"/>
        <end position="124"/>
    </location>
</feature>
<name>A0A9D4G931_DREPO</name>
<feature type="compositionally biased region" description="Low complexity" evidence="1">
    <location>
        <begin position="111"/>
        <end position="123"/>
    </location>
</feature>
<keyword evidence="3" id="KW-1185">Reference proteome</keyword>
<dbReference type="EMBL" id="JAIWYP010000006">
    <property type="protein sequence ID" value="KAH3811061.1"/>
    <property type="molecule type" value="Genomic_DNA"/>
</dbReference>
<sequence length="579" mass="68180">MQFPDNEDRPMRSGHDTDDRKHEDVISYKRDRSIDGREEDRPVGCFDIKSNDLSFDQDCLAREGNDRHVHELNLQIDRDDNVRDNYNNRLNDRKSNKSHLDERNSLHDKINTNSSNSSYGSRQSFKENLDMHQSHDRDFSIIRHSNFGDHESNRMYGERKNNESQSTLYDDRTKSYERDEINSRLFHERCFPIYRHGEVSDDEGIRYFEKSGKRGSSHGSNYDFRGGNNGRKYNTERVFKRARHEHIRVDERGHENLLHVRVDDEDMFLPRRSPLNPVKDYSLNGHSGRNDAVKHETYISKWDAEKYEARRHIKEDSQRERREDFRSFDNHYFSSRLSGYDQVRDPHVEVRDPHVEHVTHMLTANEEGRGCDNMRFDDRNHLPDAYLNSSDAVPLDHMKNSVNGFGEGNSSSRDLYTEIRDQLSVEELQRGQTGDPFNDRVFLSNVQRKIHDEELKIHTELRDFYTDTELEGNRSTQSCLIDETSSGNHCPAELLQTQGGSHASRKRKRDFDSKIVKNTNRKRKSRSEIRKGIRTNENDRRSPAGNDDQRFITEEKTFVQKMFKDTGIKFIDDGIEIPK</sequence>
<feature type="compositionally biased region" description="Basic and acidic residues" evidence="1">
    <location>
        <begin position="148"/>
        <end position="162"/>
    </location>
</feature>
<feature type="region of interest" description="Disordered" evidence="1">
    <location>
        <begin position="148"/>
        <end position="172"/>
    </location>
</feature>
<proteinExistence type="predicted"/>
<evidence type="ECO:0000313" key="2">
    <source>
        <dbReference type="EMBL" id="KAH3811061.1"/>
    </source>
</evidence>
<accession>A0A9D4G931</accession>
<feature type="compositionally biased region" description="Basic and acidic residues" evidence="1">
    <location>
        <begin position="90"/>
        <end position="110"/>
    </location>
</feature>
<comment type="caution">
    <text evidence="2">The sequence shown here is derived from an EMBL/GenBank/DDBJ whole genome shotgun (WGS) entry which is preliminary data.</text>
</comment>
<feature type="region of interest" description="Disordered" evidence="1">
    <location>
        <begin position="1"/>
        <end position="42"/>
    </location>
</feature>
<gene>
    <name evidence="2" type="ORF">DPMN_139463</name>
</gene>
<evidence type="ECO:0000313" key="3">
    <source>
        <dbReference type="Proteomes" id="UP000828390"/>
    </source>
</evidence>
<feature type="region of interest" description="Disordered" evidence="1">
    <location>
        <begin position="490"/>
        <end position="550"/>
    </location>
</feature>